<dbReference type="AlphaFoldDB" id="A0A6N3E2P9"/>
<keyword evidence="4 5" id="KW-0663">Pyridoxal phosphate</keyword>
<dbReference type="InterPro" id="IPR015422">
    <property type="entry name" value="PyrdxlP-dep_Trfase_small"/>
</dbReference>
<keyword evidence="3 6" id="KW-0808">Transferase</keyword>
<dbReference type="EMBL" id="CACRTT010000023">
    <property type="protein sequence ID" value="VYU33988.1"/>
    <property type="molecule type" value="Genomic_DNA"/>
</dbReference>
<proteinExistence type="inferred from homology"/>
<accession>A0A6N3E2P9</accession>
<comment type="similarity">
    <text evidence="5">Belongs to the class-III pyridoxal-phosphate-dependent aminotransferase family.</text>
</comment>
<dbReference type="InterPro" id="IPR049704">
    <property type="entry name" value="Aminotrans_3_PPA_site"/>
</dbReference>
<name>A0A6N3E2P9_EGGLN</name>
<dbReference type="GO" id="GO:0030170">
    <property type="term" value="F:pyridoxal phosphate binding"/>
    <property type="evidence" value="ECO:0007669"/>
    <property type="project" value="InterPro"/>
</dbReference>
<comment type="cofactor">
    <cofactor evidence="1">
        <name>pyridoxal 5'-phosphate</name>
        <dbReference type="ChEBI" id="CHEBI:597326"/>
    </cofactor>
</comment>
<dbReference type="FunFam" id="3.40.640.10:FF:000004">
    <property type="entry name" value="Acetylornithine aminotransferase"/>
    <property type="match status" value="1"/>
</dbReference>
<dbReference type="InterPro" id="IPR015421">
    <property type="entry name" value="PyrdxlP-dep_Trfase_major"/>
</dbReference>
<dbReference type="Gene3D" id="3.40.640.10">
    <property type="entry name" value="Type I PLP-dependent aspartate aminotransferase-like (Major domain)"/>
    <property type="match status" value="1"/>
</dbReference>
<dbReference type="InterPro" id="IPR015424">
    <property type="entry name" value="PyrdxlP-dep_Trfase"/>
</dbReference>
<dbReference type="PROSITE" id="PS00600">
    <property type="entry name" value="AA_TRANSFER_CLASS_3"/>
    <property type="match status" value="1"/>
</dbReference>
<evidence type="ECO:0000256" key="1">
    <source>
        <dbReference type="ARBA" id="ARBA00001933"/>
    </source>
</evidence>
<dbReference type="GO" id="GO:0003992">
    <property type="term" value="F:N2-acetyl-L-ornithine:2-oxoglutarate 5-aminotransferase activity"/>
    <property type="evidence" value="ECO:0007669"/>
    <property type="project" value="UniProtKB-EC"/>
</dbReference>
<dbReference type="Gene3D" id="3.90.1150.10">
    <property type="entry name" value="Aspartate Aminotransferase, domain 1"/>
    <property type="match status" value="1"/>
</dbReference>
<gene>
    <name evidence="6" type="primary">argD</name>
    <name evidence="6" type="ORF">ELLFYP107_00222</name>
</gene>
<protein>
    <submittedName>
        <fullName evidence="6">Acetylornithine aminotransferase</fullName>
        <ecNumber evidence="6">2.6.1.11</ecNumber>
    </submittedName>
</protein>
<reference evidence="6" key="1">
    <citation type="submission" date="2019-11" db="EMBL/GenBank/DDBJ databases">
        <authorList>
            <person name="Feng L."/>
        </authorList>
    </citation>
    <scope>NUCLEOTIDE SEQUENCE</scope>
    <source>
        <strain evidence="6">ElentaLFYP107</strain>
    </source>
</reference>
<evidence type="ECO:0000256" key="4">
    <source>
        <dbReference type="ARBA" id="ARBA00022898"/>
    </source>
</evidence>
<dbReference type="CDD" id="cd00610">
    <property type="entry name" value="OAT_like"/>
    <property type="match status" value="1"/>
</dbReference>
<dbReference type="PIRSF" id="PIRSF000521">
    <property type="entry name" value="Transaminase_4ab_Lys_Orn"/>
    <property type="match status" value="1"/>
</dbReference>
<evidence type="ECO:0000256" key="5">
    <source>
        <dbReference type="RuleBase" id="RU003560"/>
    </source>
</evidence>
<dbReference type="PANTHER" id="PTHR11986:SF79">
    <property type="entry name" value="ACETYLORNITHINE AMINOTRANSFERASE, MITOCHONDRIAL"/>
    <property type="match status" value="1"/>
</dbReference>
<organism evidence="6">
    <name type="scientific">Eggerthella lenta</name>
    <name type="common">Eubacterium lentum</name>
    <dbReference type="NCBI Taxonomy" id="84112"/>
    <lineage>
        <taxon>Bacteria</taxon>
        <taxon>Bacillati</taxon>
        <taxon>Actinomycetota</taxon>
        <taxon>Coriobacteriia</taxon>
        <taxon>Eggerthellales</taxon>
        <taxon>Eggerthellaceae</taxon>
        <taxon>Eggerthella</taxon>
    </lineage>
</organism>
<dbReference type="InterPro" id="IPR050103">
    <property type="entry name" value="Class-III_PLP-dep_AT"/>
</dbReference>
<dbReference type="SUPFAM" id="SSF53383">
    <property type="entry name" value="PLP-dependent transferases"/>
    <property type="match status" value="1"/>
</dbReference>
<evidence type="ECO:0000313" key="6">
    <source>
        <dbReference type="EMBL" id="VYU33988.1"/>
    </source>
</evidence>
<dbReference type="EC" id="2.6.1.11" evidence="6"/>
<dbReference type="RefSeq" id="WP_114557578.1">
    <property type="nucleotide sequence ID" value="NZ_CACRTT010000023.1"/>
</dbReference>
<dbReference type="GO" id="GO:0042802">
    <property type="term" value="F:identical protein binding"/>
    <property type="evidence" value="ECO:0007669"/>
    <property type="project" value="TreeGrafter"/>
</dbReference>
<dbReference type="InterPro" id="IPR005814">
    <property type="entry name" value="Aminotrans_3"/>
</dbReference>
<dbReference type="PANTHER" id="PTHR11986">
    <property type="entry name" value="AMINOTRANSFERASE CLASS III"/>
    <property type="match status" value="1"/>
</dbReference>
<sequence>MGFIEEQQLESAYVMGTYARKPVELVRGRGMQVEDAEGRTYLDFVSGVGAVSLGHCHPALASAIEEQASTLVHVSNYYYIEHRGEVAHLVSDLLNECVDEGERTPWQSFFANSGAEANECAFKLARLHAKKRAMAAAEAAGADEDGVRAAAAAAPRLIVTLDASFHGRTLATLAATAQPAKQEVFQPLPDGFVRTPLNDVEALEALFATQGDAICAVMVECVQGESGVHPCTAEFLAAVRRLTAECGALFMCDEIQCGMYRCGTYPFGFQHFGVTPDVVTIAKGIASGFPMGMCAARAQVAASFDPGDHGSTFGGSCLAVAAAEATVRALAAEDAAGNAERTGAYLREKLAALPQVEEVRGLGLMVACDLAEGASAPDVVLAGLDAGLLLNSTGPRTLRFLPPLVCTNEDVDVLAEKLAALLS</sequence>
<evidence type="ECO:0000256" key="2">
    <source>
        <dbReference type="ARBA" id="ARBA00022576"/>
    </source>
</evidence>
<keyword evidence="2 6" id="KW-0032">Aminotransferase</keyword>
<evidence type="ECO:0000256" key="3">
    <source>
        <dbReference type="ARBA" id="ARBA00022679"/>
    </source>
</evidence>
<dbReference type="Pfam" id="PF00202">
    <property type="entry name" value="Aminotran_3"/>
    <property type="match status" value="1"/>
</dbReference>